<evidence type="ECO:0000259" key="18">
    <source>
        <dbReference type="PROSITE" id="PS50994"/>
    </source>
</evidence>
<keyword evidence="8" id="KW-0378">Hydrolase</keyword>
<dbReference type="FunFam" id="3.30.70.270:FF:000020">
    <property type="entry name" value="Transposon Tf2-6 polyprotein-like Protein"/>
    <property type="match status" value="1"/>
</dbReference>
<keyword evidence="4" id="KW-0548">Nucleotidyltransferase</keyword>
<feature type="domain" description="Integrase catalytic" evidence="18">
    <location>
        <begin position="888"/>
        <end position="1040"/>
    </location>
</feature>
<dbReference type="PANTHER" id="PTHR37984:SF5">
    <property type="entry name" value="PROTEIN NYNRIN-LIKE"/>
    <property type="match status" value="1"/>
</dbReference>
<dbReference type="InterPro" id="IPR043502">
    <property type="entry name" value="DNA/RNA_pol_sf"/>
</dbReference>
<dbReference type="GO" id="GO:0008270">
    <property type="term" value="F:zinc ion binding"/>
    <property type="evidence" value="ECO:0007669"/>
    <property type="project" value="UniProtKB-KW"/>
</dbReference>
<evidence type="ECO:0000256" key="3">
    <source>
        <dbReference type="ARBA" id="ARBA00022679"/>
    </source>
</evidence>
<dbReference type="CDD" id="cd09274">
    <property type="entry name" value="RNase_HI_RT_Ty3"/>
    <property type="match status" value="1"/>
</dbReference>
<dbReference type="InterPro" id="IPR043128">
    <property type="entry name" value="Rev_trsase/Diguanyl_cyclase"/>
</dbReference>
<feature type="domain" description="CCHC-type" evidence="16">
    <location>
        <begin position="98"/>
        <end position="113"/>
    </location>
</feature>
<sequence>MDGVSSKLIKFELMKSQVEMSLEKCIEIGRTVEAALLHANGSSESTENIFFYQQRIRNTGTRPKHKQNNNSKQHSIKCFCCGKENHVKADCRLIKKFCSECGQQGHIYKMCSKKRQISTLEAKQPEEDAEEPEENVIQNSFQEEYKTYSVSVSRVPPHYITLNICGFDLKFLLDTGSDVTVMSINDKNLYFNSLIIQDSNVLFRNFDQSITKPLGILTNLSVKYNEVTKILNIFVVKDNAPRVIGRDWLNELNLWPPNLSNNFEIGTNLIQNVSDAQQLVKSEFAEVFSPGLGNFKGETISLKLKPDAKPRCLPVRRVPFALREKVNNEITRLLNNGRITEVEQSEWGTPVVPILKPDGSVRLCGDYKLTVNPCLEIDHFPLPHVDDILDTLKQGEYYCELDLKEAYLQAPLSSESKNCTTIVTEAGTFKYNYLPYGVSSGPGAFQRLMMRKLKNIPNTIVFIDNIYIKGKDVQDTYETLCQVLKKLQDSEFKLKLEKCKLFTTSLAVFGFHVNKNGISVIKSNIEPLLNAKTPTNLTLLKSFLGKINYYARFLKNMATVLTPLYECTQKNNFSWTLECEKAFQIIKRKLASAGNLRHYDPTLALILTCDASDTGLGAVLSNRDENGVVKPIAFASKKLNKVEQKYATIDKEALAVVFGITKFYNYIYGRYFELETDNAALVRIFGPTKSIPKMAAKRLQHYAIFLSAFNYKVRHIKSSENPADFLSRIVENENEKLEIHSLCATANSSIVCYTNESQMDTLNWKKIQIESKKDRVFSKVIRYLTDGWPEKKELDSEILPLYNRKTELTLDRGCIFWGYRILVPQPIRKAVLTELHKSHFGIVRMKEIARSYFWWPSLDVDIDNITKECLICLQNCKSPPQTQKPWPIPPSPWYRIHADFLGPFYNKMFLVVVDSFSKWPEVYEMSNITSNRTIDVFKSLFTRFGYPVHLVTDNGRTFTSQEFFNFCKSNQIKHTFTPPYHPATNGAAERFVETFKSAITKIRESGHSLVSAVNLFLFDYSSTPQHTTGVSPSRLMLGREIRNRFSLLRPPPISDIVQEKVGKREEGNRQLKFELGQKVMVRDYRKGGKPWVQGLIVEDSIPGVSYIIDVEGVKWKRHVNQMMACSQSLEYVQAVD</sequence>
<evidence type="ECO:0000256" key="14">
    <source>
        <dbReference type="ARBA" id="ARBA00023268"/>
    </source>
</evidence>
<dbReference type="AlphaFoldDB" id="A0A0N0PC64"/>
<evidence type="ECO:0000256" key="8">
    <source>
        <dbReference type="ARBA" id="ARBA00022801"/>
    </source>
</evidence>
<evidence type="ECO:0000259" key="16">
    <source>
        <dbReference type="PROSITE" id="PS50158"/>
    </source>
</evidence>
<dbReference type="GO" id="GO:0004519">
    <property type="term" value="F:endonuclease activity"/>
    <property type="evidence" value="ECO:0007669"/>
    <property type="project" value="UniProtKB-KW"/>
</dbReference>
<dbReference type="InterPro" id="IPR001584">
    <property type="entry name" value="Integrase_cat-core"/>
</dbReference>
<keyword evidence="3" id="KW-0808">Transferase</keyword>
<dbReference type="InterPro" id="IPR000477">
    <property type="entry name" value="RT_dom"/>
</dbReference>
<keyword evidence="13" id="KW-0238">DNA-binding</keyword>
<dbReference type="Gene3D" id="3.10.10.10">
    <property type="entry name" value="HIV Type 1 Reverse Transcriptase, subunit A, domain 1"/>
    <property type="match status" value="1"/>
</dbReference>
<keyword evidence="20" id="KW-1185">Reference proteome</keyword>
<dbReference type="InParanoid" id="A0A0N0PC64"/>
<dbReference type="FunFam" id="3.10.20.370:FF:000001">
    <property type="entry name" value="Retrovirus-related Pol polyprotein from transposon 17.6-like protein"/>
    <property type="match status" value="1"/>
</dbReference>
<dbReference type="InterPro" id="IPR036875">
    <property type="entry name" value="Znf_CCHC_sf"/>
</dbReference>
<evidence type="ECO:0000256" key="1">
    <source>
        <dbReference type="ARBA" id="ARBA00012493"/>
    </source>
</evidence>
<dbReference type="InterPro" id="IPR050951">
    <property type="entry name" value="Retrovirus_Pol_polyprotein"/>
</dbReference>
<dbReference type="InterPro" id="IPR012337">
    <property type="entry name" value="RNaseH-like_sf"/>
</dbReference>
<accession>A0A0N0PC64</accession>
<keyword evidence="15" id="KW-0862">Zinc</keyword>
<keyword evidence="10" id="KW-0694">RNA-binding</keyword>
<evidence type="ECO:0000256" key="9">
    <source>
        <dbReference type="ARBA" id="ARBA00022842"/>
    </source>
</evidence>
<dbReference type="Gene3D" id="1.10.340.70">
    <property type="match status" value="1"/>
</dbReference>
<evidence type="ECO:0000313" key="20">
    <source>
        <dbReference type="Proteomes" id="UP000053240"/>
    </source>
</evidence>
<dbReference type="GO" id="GO:0004190">
    <property type="term" value="F:aspartic-type endopeptidase activity"/>
    <property type="evidence" value="ECO:0007669"/>
    <property type="project" value="UniProtKB-KW"/>
</dbReference>
<keyword evidence="15" id="KW-0863">Zinc-finger</keyword>
<organism evidence="19 20">
    <name type="scientific">Papilio machaon</name>
    <name type="common">Old World swallowtail butterfly</name>
    <dbReference type="NCBI Taxonomy" id="76193"/>
    <lineage>
        <taxon>Eukaryota</taxon>
        <taxon>Metazoa</taxon>
        <taxon>Ecdysozoa</taxon>
        <taxon>Arthropoda</taxon>
        <taxon>Hexapoda</taxon>
        <taxon>Insecta</taxon>
        <taxon>Pterygota</taxon>
        <taxon>Neoptera</taxon>
        <taxon>Endopterygota</taxon>
        <taxon>Lepidoptera</taxon>
        <taxon>Glossata</taxon>
        <taxon>Ditrysia</taxon>
        <taxon>Papilionoidea</taxon>
        <taxon>Papilionidae</taxon>
        <taxon>Papilioninae</taxon>
        <taxon>Papilio</taxon>
    </lineage>
</organism>
<dbReference type="SUPFAM" id="SSF50630">
    <property type="entry name" value="Acid proteases"/>
    <property type="match status" value="1"/>
</dbReference>
<keyword evidence="6" id="KW-0064">Aspartyl protease</keyword>
<evidence type="ECO:0000256" key="15">
    <source>
        <dbReference type="PROSITE-ProRule" id="PRU00047"/>
    </source>
</evidence>
<dbReference type="PROSITE" id="PS50158">
    <property type="entry name" value="ZF_CCHC"/>
    <property type="match status" value="2"/>
</dbReference>
<name>A0A0N0PC64_PAPMA</name>
<keyword evidence="9" id="KW-0460">Magnesium</keyword>
<dbReference type="InterPro" id="IPR001878">
    <property type="entry name" value="Znf_CCHC"/>
</dbReference>
<evidence type="ECO:0000256" key="10">
    <source>
        <dbReference type="ARBA" id="ARBA00022884"/>
    </source>
</evidence>
<dbReference type="InterPro" id="IPR001969">
    <property type="entry name" value="Aspartic_peptidase_AS"/>
</dbReference>
<reference evidence="19 20" key="1">
    <citation type="journal article" date="2015" name="Nat. Commun.">
        <title>Outbred genome sequencing and CRISPR/Cas9 gene editing in butterflies.</title>
        <authorList>
            <person name="Li X."/>
            <person name="Fan D."/>
            <person name="Zhang W."/>
            <person name="Liu G."/>
            <person name="Zhang L."/>
            <person name="Zhao L."/>
            <person name="Fang X."/>
            <person name="Chen L."/>
            <person name="Dong Y."/>
            <person name="Chen Y."/>
            <person name="Ding Y."/>
            <person name="Zhao R."/>
            <person name="Feng M."/>
            <person name="Zhu Y."/>
            <person name="Feng Y."/>
            <person name="Jiang X."/>
            <person name="Zhu D."/>
            <person name="Xiang H."/>
            <person name="Feng X."/>
            <person name="Li S."/>
            <person name="Wang J."/>
            <person name="Zhang G."/>
            <person name="Kronforst M.R."/>
            <person name="Wang W."/>
        </authorList>
    </citation>
    <scope>NUCLEOTIDE SEQUENCE [LARGE SCALE GENOMIC DNA]</scope>
    <source>
        <strain evidence="19">Ya'a_city_454_Pm</strain>
        <tissue evidence="19">Whole body</tissue>
    </source>
</reference>
<feature type="domain" description="CCHC-type" evidence="16">
    <location>
        <begin position="77"/>
        <end position="92"/>
    </location>
</feature>
<keyword evidence="11" id="KW-0229">DNA integration</keyword>
<keyword evidence="5" id="KW-0540">Nuclease</keyword>
<dbReference type="Gene3D" id="3.30.420.10">
    <property type="entry name" value="Ribonuclease H-like superfamily/Ribonuclease H"/>
    <property type="match status" value="1"/>
</dbReference>
<evidence type="ECO:0000256" key="6">
    <source>
        <dbReference type="ARBA" id="ARBA00022750"/>
    </source>
</evidence>
<evidence type="ECO:0000256" key="5">
    <source>
        <dbReference type="ARBA" id="ARBA00022722"/>
    </source>
</evidence>
<dbReference type="Gene3D" id="3.30.70.270">
    <property type="match status" value="2"/>
</dbReference>
<dbReference type="PROSITE" id="PS50994">
    <property type="entry name" value="INTEGRASE"/>
    <property type="match status" value="1"/>
</dbReference>
<keyword evidence="2" id="KW-0645">Protease</keyword>
<dbReference type="InterPro" id="IPR036397">
    <property type="entry name" value="RNaseH_sf"/>
</dbReference>
<keyword evidence="7" id="KW-0255">Endonuclease</keyword>
<evidence type="ECO:0000256" key="11">
    <source>
        <dbReference type="ARBA" id="ARBA00022908"/>
    </source>
</evidence>
<dbReference type="Proteomes" id="UP000053240">
    <property type="component" value="Unassembled WGS sequence"/>
</dbReference>
<evidence type="ECO:0000259" key="17">
    <source>
        <dbReference type="PROSITE" id="PS50175"/>
    </source>
</evidence>
<dbReference type="GO" id="GO:0042575">
    <property type="term" value="C:DNA polymerase complex"/>
    <property type="evidence" value="ECO:0007669"/>
    <property type="project" value="UniProtKB-ARBA"/>
</dbReference>
<dbReference type="GO" id="GO:0015074">
    <property type="term" value="P:DNA integration"/>
    <property type="evidence" value="ECO:0007669"/>
    <property type="project" value="UniProtKB-KW"/>
</dbReference>
<dbReference type="STRING" id="76193.A0A0N0PC64"/>
<dbReference type="SUPFAM" id="SSF53098">
    <property type="entry name" value="Ribonuclease H-like"/>
    <property type="match status" value="1"/>
</dbReference>
<protein>
    <recommendedName>
        <fullName evidence="1">RNA-directed DNA polymerase</fullName>
        <ecNumber evidence="1">2.7.7.49</ecNumber>
    </recommendedName>
</protein>
<dbReference type="Gene3D" id="3.10.20.370">
    <property type="match status" value="1"/>
</dbReference>
<keyword evidence="15" id="KW-0479">Metal-binding</keyword>
<dbReference type="SUPFAM" id="SSF57756">
    <property type="entry name" value="Retrovirus zinc finger-like domains"/>
    <property type="match status" value="1"/>
</dbReference>
<dbReference type="EMBL" id="KQ460652">
    <property type="protein sequence ID" value="KPJ12974.1"/>
    <property type="molecule type" value="Genomic_DNA"/>
</dbReference>
<dbReference type="InterPro" id="IPR041588">
    <property type="entry name" value="Integrase_H2C2"/>
</dbReference>
<dbReference type="GO" id="GO:0003723">
    <property type="term" value="F:RNA binding"/>
    <property type="evidence" value="ECO:0007669"/>
    <property type="project" value="UniProtKB-KW"/>
</dbReference>
<evidence type="ECO:0000256" key="13">
    <source>
        <dbReference type="ARBA" id="ARBA00023125"/>
    </source>
</evidence>
<dbReference type="CDD" id="cd01647">
    <property type="entry name" value="RT_LTR"/>
    <property type="match status" value="1"/>
</dbReference>
<dbReference type="InterPro" id="IPR021109">
    <property type="entry name" value="Peptidase_aspartic_dom_sf"/>
</dbReference>
<dbReference type="PANTHER" id="PTHR37984">
    <property type="entry name" value="PROTEIN CBG26694"/>
    <property type="match status" value="1"/>
</dbReference>
<dbReference type="InterPro" id="IPR041577">
    <property type="entry name" value="RT_RNaseH_2"/>
</dbReference>
<dbReference type="InterPro" id="IPR001995">
    <property type="entry name" value="Peptidase_A2_cat"/>
</dbReference>
<keyword evidence="12" id="KW-0695">RNA-directed DNA polymerase</keyword>
<gene>
    <name evidence="19" type="ORF">RR48_01845</name>
</gene>
<evidence type="ECO:0000256" key="7">
    <source>
        <dbReference type="ARBA" id="ARBA00022759"/>
    </source>
</evidence>
<dbReference type="SUPFAM" id="SSF56672">
    <property type="entry name" value="DNA/RNA polymerases"/>
    <property type="match status" value="1"/>
</dbReference>
<dbReference type="Pfam" id="PF17921">
    <property type="entry name" value="Integrase_H2C2"/>
    <property type="match status" value="1"/>
</dbReference>
<dbReference type="GO" id="GO:0003677">
    <property type="term" value="F:DNA binding"/>
    <property type="evidence" value="ECO:0007669"/>
    <property type="project" value="UniProtKB-KW"/>
</dbReference>
<dbReference type="PROSITE" id="PS00141">
    <property type="entry name" value="ASP_PROTEASE"/>
    <property type="match status" value="1"/>
</dbReference>
<evidence type="ECO:0000313" key="19">
    <source>
        <dbReference type="EMBL" id="KPJ12974.1"/>
    </source>
</evidence>
<evidence type="ECO:0000256" key="12">
    <source>
        <dbReference type="ARBA" id="ARBA00022918"/>
    </source>
</evidence>
<dbReference type="GO" id="GO:0003964">
    <property type="term" value="F:RNA-directed DNA polymerase activity"/>
    <property type="evidence" value="ECO:0007669"/>
    <property type="project" value="UniProtKB-KW"/>
</dbReference>
<dbReference type="Gene3D" id="4.10.60.10">
    <property type="entry name" value="Zinc finger, CCHC-type"/>
    <property type="match status" value="1"/>
</dbReference>
<evidence type="ECO:0000256" key="2">
    <source>
        <dbReference type="ARBA" id="ARBA00022670"/>
    </source>
</evidence>
<dbReference type="EC" id="2.7.7.49" evidence="1"/>
<dbReference type="Pfam" id="PF17919">
    <property type="entry name" value="RT_RNaseH_2"/>
    <property type="match status" value="1"/>
</dbReference>
<dbReference type="FunFam" id="1.10.340.70:FF:000003">
    <property type="entry name" value="Protein CBG25708"/>
    <property type="match status" value="1"/>
</dbReference>
<feature type="domain" description="Peptidase A2" evidence="17">
    <location>
        <begin position="169"/>
        <end position="183"/>
    </location>
</feature>
<evidence type="ECO:0000256" key="4">
    <source>
        <dbReference type="ARBA" id="ARBA00022695"/>
    </source>
</evidence>
<dbReference type="Pfam" id="PF00665">
    <property type="entry name" value="rve"/>
    <property type="match status" value="1"/>
</dbReference>
<dbReference type="GO" id="GO:0006508">
    <property type="term" value="P:proteolysis"/>
    <property type="evidence" value="ECO:0007669"/>
    <property type="project" value="UniProtKB-KW"/>
</dbReference>
<dbReference type="Pfam" id="PF00078">
    <property type="entry name" value="RVT_1"/>
    <property type="match status" value="1"/>
</dbReference>
<dbReference type="Gene3D" id="2.40.70.10">
    <property type="entry name" value="Acid Proteases"/>
    <property type="match status" value="1"/>
</dbReference>
<dbReference type="PROSITE" id="PS50175">
    <property type="entry name" value="ASP_PROT_RETROV"/>
    <property type="match status" value="1"/>
</dbReference>
<keyword evidence="14" id="KW-0511">Multifunctional enzyme</keyword>
<proteinExistence type="predicted"/>
<dbReference type="FunFam" id="3.30.420.10:FF:000063">
    <property type="entry name" value="Retrovirus-related Pol polyprotein from transposon 297-like Protein"/>
    <property type="match status" value="1"/>
</dbReference>
<dbReference type="SMART" id="SM00343">
    <property type="entry name" value="ZnF_C2HC"/>
    <property type="match status" value="2"/>
</dbReference>